<dbReference type="InterPro" id="IPR039451">
    <property type="entry name" value="DUF5419"/>
</dbReference>
<accession>A0A1D8EUI8</accession>
<proteinExistence type="predicted"/>
<protein>
    <submittedName>
        <fullName evidence="1">Uncharacterized protein</fullName>
    </submittedName>
</protein>
<dbReference type="KEGG" id="vg:64946263"/>
<dbReference type="EMBL" id="KX641260">
    <property type="protein sequence ID" value="AOT24737.1"/>
    <property type="molecule type" value="Genomic_DNA"/>
</dbReference>
<name>A0A1D8EUI8_9CAUD</name>
<gene>
    <name evidence="1" type="primary">81</name>
    <name evidence="1" type="ORF">PBI_STASIA_81</name>
</gene>
<reference evidence="1 2" key="1">
    <citation type="submission" date="2016-07" db="EMBL/GenBank/DDBJ databases">
        <authorList>
            <person name="Pillay S."/>
            <person name="Muniram S."/>
            <person name="Rampersadh K."/>
            <person name="Moraka N.O."/>
            <person name="Mfene A."/>
            <person name="Sigauque P.S."/>
            <person name="Komo N."/>
            <person name="Mazeka N.P."/>
            <person name="Garlena R.A."/>
            <person name="Russell D.A."/>
            <person name="Bowman C.A."/>
            <person name="Rubin E."/>
            <person name="Larsen M.H."/>
            <person name="Guerrero C.A."/>
            <person name="Jacobs-Sera D."/>
            <person name="Hatfull G.F."/>
        </authorList>
    </citation>
    <scope>NUCLEOTIDE SEQUENCE [LARGE SCALE GENOMIC DNA]</scope>
</reference>
<dbReference type="GeneID" id="64946263"/>
<keyword evidence="2" id="KW-1185">Reference proteome</keyword>
<dbReference type="Proteomes" id="UP000221167">
    <property type="component" value="Segment"/>
</dbReference>
<dbReference type="Pfam" id="PF17441">
    <property type="entry name" value="DUF5419"/>
    <property type="match status" value="1"/>
</dbReference>
<sequence>MSEQAFKHWMTLVDRLLLKHIGLTHRDIADRNYRDMHDDGLRPFEVVSEILEEGIDAL</sequence>
<evidence type="ECO:0000313" key="1">
    <source>
        <dbReference type="EMBL" id="AOT24737.1"/>
    </source>
</evidence>
<evidence type="ECO:0000313" key="2">
    <source>
        <dbReference type="Proteomes" id="UP000221167"/>
    </source>
</evidence>
<dbReference type="RefSeq" id="YP_010062468.1">
    <property type="nucleotide sequence ID" value="NC_054794.1"/>
</dbReference>
<organism evidence="1 2">
    <name type="scientific">Mycobacterium phage Stasia</name>
    <dbReference type="NCBI Taxonomy" id="1897548"/>
    <lineage>
        <taxon>Viruses</taxon>
        <taxon>Duplodnaviria</taxon>
        <taxon>Heunggongvirae</taxon>
        <taxon>Uroviricota</taxon>
        <taxon>Caudoviricetes</taxon>
        <taxon>Backyardiganvirus</taxon>
        <taxon>Backyardiganvirus stasia</taxon>
    </lineage>
</organism>